<evidence type="ECO:0000313" key="5">
    <source>
        <dbReference type="Proteomes" id="UP000053707"/>
    </source>
</evidence>
<reference evidence="4 5" key="1">
    <citation type="submission" date="2016-01" db="EMBL/GenBank/DDBJ databases">
        <authorList>
            <consortium name="TB Trials Study Group"/>
            <person name="Sutton G."/>
            <person name="Brinkac L."/>
            <person name="Sanka R."/>
            <person name="Adams M."/>
            <person name="Lau E.L."/>
            <person name="Macaden R."/>
            <person name="Grewal H.M.S."/>
        </authorList>
    </citation>
    <scope>NUCLEOTIDE SEQUENCE [LARGE SCALE GENOMIC DNA]</scope>
    <source>
        <strain evidence="4 5">IS-1744</strain>
    </source>
</reference>
<feature type="compositionally biased region" description="Low complexity" evidence="1">
    <location>
        <begin position="156"/>
        <end position="179"/>
    </location>
</feature>
<name>A0A124ENX4_9MYCO</name>
<feature type="chain" id="PRO_5007171141" evidence="3">
    <location>
        <begin position="26"/>
        <end position="478"/>
    </location>
</feature>
<dbReference type="Proteomes" id="UP000053707">
    <property type="component" value="Unassembled WGS sequence"/>
</dbReference>
<feature type="transmembrane region" description="Helical" evidence="2">
    <location>
        <begin position="384"/>
        <end position="410"/>
    </location>
</feature>
<gene>
    <name evidence="4" type="ORF">AU192_19310</name>
</gene>
<dbReference type="EMBL" id="LQIR01000034">
    <property type="protein sequence ID" value="KUI12237.1"/>
    <property type="molecule type" value="Genomic_DNA"/>
</dbReference>
<accession>A0A124ENX4</accession>
<dbReference type="RefSeq" id="WP_064398259.1">
    <property type="nucleotide sequence ID" value="NZ_LQIR01000034.1"/>
</dbReference>
<keyword evidence="3" id="KW-0732">Signal</keyword>
<feature type="compositionally biased region" description="Low complexity" evidence="1">
    <location>
        <begin position="125"/>
        <end position="139"/>
    </location>
</feature>
<feature type="compositionally biased region" description="Low complexity" evidence="1">
    <location>
        <begin position="96"/>
        <end position="111"/>
    </location>
</feature>
<feature type="compositionally biased region" description="Low complexity" evidence="1">
    <location>
        <begin position="191"/>
        <end position="208"/>
    </location>
</feature>
<sequence>MRVTAGVCVLAAGLLFGGAGAVASADDSGSTGGAGTSGSTGSSQGSTTGTDGSETSGATAGTATKSTPKIDRRFRLRLPDFSRQSQSRQDGFTRPTTIVRGGVDRTVTTGTKAEDADVTADDSETAPAEEAKTTTAAEPQGNELGVGPQTTESGIVPETQELTTETEPAAEAPVPTVPADGSATQPDSNSAADDAAALPAPQTDTTPAVQVDTPVTPEAKTADPLTNAFVTINGAMVTWSESLAALQTSKTPIRDAITSLQTMLTTVTGAVTRVPSDFYAMLGIPASSGPPQSLIGGSGTLDARKVNAPTGGNLVGPHPGEATRPVAPAGSGSLFGTMAPRPVQGKVATTDTVQPLSVSGTVPLTTAAAPASAKSIFEHVIEAVLVPASLTALAAVALPGVAALLIVAAAGIRVGYRQAKAAVALRVSGIARFAGPGPLGVVRSGSMVALRQRARGPRTKRAVCPEAERVARSHERVA</sequence>
<evidence type="ECO:0000313" key="4">
    <source>
        <dbReference type="EMBL" id="KUI12237.1"/>
    </source>
</evidence>
<comment type="caution">
    <text evidence="4">The sequence shown here is derived from an EMBL/GenBank/DDBJ whole genome shotgun (WGS) entry which is preliminary data.</text>
</comment>
<feature type="compositionally biased region" description="Basic and acidic residues" evidence="1">
    <location>
        <begin position="68"/>
        <end position="80"/>
    </location>
</feature>
<feature type="compositionally biased region" description="Low complexity" evidence="1">
    <location>
        <begin position="39"/>
        <end position="67"/>
    </location>
</feature>
<feature type="region of interest" description="Disordered" evidence="1">
    <location>
        <begin position="22"/>
        <end position="220"/>
    </location>
</feature>
<feature type="signal peptide" evidence="3">
    <location>
        <begin position="1"/>
        <end position="25"/>
    </location>
</feature>
<keyword evidence="5" id="KW-1185">Reference proteome</keyword>
<evidence type="ECO:0000256" key="2">
    <source>
        <dbReference type="SAM" id="Phobius"/>
    </source>
</evidence>
<keyword evidence="2" id="KW-0812">Transmembrane</keyword>
<organism evidence="4 5">
    <name type="scientific">Mycobacterium lehmannii</name>
    <dbReference type="NCBI Taxonomy" id="2048550"/>
    <lineage>
        <taxon>Bacteria</taxon>
        <taxon>Bacillati</taxon>
        <taxon>Actinomycetota</taxon>
        <taxon>Actinomycetes</taxon>
        <taxon>Mycobacteriales</taxon>
        <taxon>Mycobacteriaceae</taxon>
        <taxon>Mycobacterium</taxon>
    </lineage>
</organism>
<keyword evidence="2" id="KW-1133">Transmembrane helix</keyword>
<keyword evidence="2" id="KW-0472">Membrane</keyword>
<protein>
    <submittedName>
        <fullName evidence="4">Uncharacterized protein</fullName>
    </submittedName>
</protein>
<evidence type="ECO:0000256" key="3">
    <source>
        <dbReference type="SAM" id="SignalP"/>
    </source>
</evidence>
<dbReference type="AlphaFoldDB" id="A0A124ENX4"/>
<evidence type="ECO:0000256" key="1">
    <source>
        <dbReference type="SAM" id="MobiDB-lite"/>
    </source>
</evidence>
<proteinExistence type="predicted"/>